<comment type="caution">
    <text evidence="2">The sequence shown here is derived from an EMBL/GenBank/DDBJ whole genome shotgun (WGS) entry which is preliminary data.</text>
</comment>
<reference evidence="2 3" key="1">
    <citation type="submission" date="2019-02" db="EMBL/GenBank/DDBJ databases">
        <title>Genomic Encyclopedia of Type Strains, Phase IV (KMG-IV): sequencing the most valuable type-strain genomes for metagenomic binning, comparative biology and taxonomic classification.</title>
        <authorList>
            <person name="Goeker M."/>
        </authorList>
    </citation>
    <scope>NUCLEOTIDE SEQUENCE [LARGE SCALE GENOMIC DNA]</scope>
    <source>
        <strain evidence="2 3">DSM 17196</strain>
    </source>
</reference>
<dbReference type="AlphaFoldDB" id="A0A4Q7PGW2"/>
<dbReference type="OrthoDB" id="117483at2"/>
<keyword evidence="3" id="KW-1185">Reference proteome</keyword>
<dbReference type="InterPro" id="IPR024775">
    <property type="entry name" value="DinB-like"/>
</dbReference>
<dbReference type="Pfam" id="PF12867">
    <property type="entry name" value="DinB_2"/>
    <property type="match status" value="1"/>
</dbReference>
<dbReference type="EMBL" id="SGXE01000001">
    <property type="protein sequence ID" value="RZS99158.1"/>
    <property type="molecule type" value="Genomic_DNA"/>
</dbReference>
<accession>A0A4Q7PGW2</accession>
<dbReference type="InterPro" id="IPR034660">
    <property type="entry name" value="DinB/YfiT-like"/>
</dbReference>
<dbReference type="Gene3D" id="1.20.120.450">
    <property type="entry name" value="dinb family like domain"/>
    <property type="match status" value="1"/>
</dbReference>
<dbReference type="RefSeq" id="WP_130285015.1">
    <property type="nucleotide sequence ID" value="NZ_SGXE01000001.1"/>
</dbReference>
<sequence>MSSNWYSFFQKLQVDFKGEFTLGAKISTSNIKPGSFASIWIRVENKAGKVVLFKNPKEKGVVSNTWKYIELEGIVNDPSDIIYIGGFCQGYGVFRFTDFNVSIKNYNLSNSSFEIGSIQSKKIVGWQEGTKENRSDEFFESYSFGVEEFNNRMCLQIIGKNSNNLENYTPFVRNLIESFERSDQQLYSAIKNLEVSDLDFIDENIKNNISSLLIHIAAVEAYYLNYTFGQNSFKLFNENTFKKAFYLDEKSYQFFKGNNLNYYLKIHKQVRKRTLLLFKSISDKWLLTKSLDSNTNLHHWMHVLEHQSYHLGQIVLIKKKLDYTKS</sequence>
<organism evidence="2 3">
    <name type="scientific">Aquimarina brevivitae</name>
    <dbReference type="NCBI Taxonomy" id="323412"/>
    <lineage>
        <taxon>Bacteria</taxon>
        <taxon>Pseudomonadati</taxon>
        <taxon>Bacteroidota</taxon>
        <taxon>Flavobacteriia</taxon>
        <taxon>Flavobacteriales</taxon>
        <taxon>Flavobacteriaceae</taxon>
        <taxon>Aquimarina</taxon>
    </lineage>
</organism>
<gene>
    <name evidence="2" type="ORF">EV197_0366</name>
</gene>
<proteinExistence type="predicted"/>
<feature type="domain" description="DinB-like" evidence="1">
    <location>
        <begin position="179"/>
        <end position="314"/>
    </location>
</feature>
<protein>
    <submittedName>
        <fullName evidence="2">Putative damage-inducible protein DinB</fullName>
    </submittedName>
</protein>
<dbReference type="Proteomes" id="UP000292262">
    <property type="component" value="Unassembled WGS sequence"/>
</dbReference>
<evidence type="ECO:0000313" key="2">
    <source>
        <dbReference type="EMBL" id="RZS99158.1"/>
    </source>
</evidence>
<evidence type="ECO:0000313" key="3">
    <source>
        <dbReference type="Proteomes" id="UP000292262"/>
    </source>
</evidence>
<name>A0A4Q7PGW2_9FLAO</name>
<dbReference type="SUPFAM" id="SSF109854">
    <property type="entry name" value="DinB/YfiT-like putative metalloenzymes"/>
    <property type="match status" value="1"/>
</dbReference>
<evidence type="ECO:0000259" key="1">
    <source>
        <dbReference type="Pfam" id="PF12867"/>
    </source>
</evidence>